<evidence type="ECO:0008006" key="12">
    <source>
        <dbReference type="Google" id="ProtNLM"/>
    </source>
</evidence>
<evidence type="ECO:0000256" key="2">
    <source>
        <dbReference type="ARBA" id="ARBA00004370"/>
    </source>
</evidence>
<gene>
    <name evidence="10" type="ORF">KABA2_07S06116</name>
</gene>
<dbReference type="PANTHER" id="PTHR14360:SF12">
    <property type="entry name" value="MOZ PROTEIN REPRESENTS A CHROMATIN-ASSOCIATED ACETYLTRANSFERASE"/>
    <property type="match status" value="1"/>
</dbReference>
<evidence type="ECO:0000313" key="10">
    <source>
        <dbReference type="EMBL" id="CAB4255861.1"/>
    </source>
</evidence>
<keyword evidence="3 9" id="KW-0812">Transmembrane</keyword>
<evidence type="ECO:0000256" key="4">
    <source>
        <dbReference type="ARBA" id="ARBA00022989"/>
    </source>
</evidence>
<dbReference type="InterPro" id="IPR024461">
    <property type="entry name" value="CCDC90-like"/>
</dbReference>
<protein>
    <recommendedName>
        <fullName evidence="12">DUF1640 domain-containing protein</fullName>
    </recommendedName>
</protein>
<dbReference type="GO" id="GO:0016020">
    <property type="term" value="C:membrane"/>
    <property type="evidence" value="ECO:0007669"/>
    <property type="project" value="UniProtKB-SubCell"/>
</dbReference>
<keyword evidence="5 8" id="KW-0175">Coiled coil</keyword>
<proteinExistence type="predicted"/>
<dbReference type="AlphaFoldDB" id="A0A8H2VI54"/>
<evidence type="ECO:0000256" key="5">
    <source>
        <dbReference type="ARBA" id="ARBA00023054"/>
    </source>
</evidence>
<dbReference type="Proteomes" id="UP000644660">
    <property type="component" value="Unassembled WGS sequence"/>
</dbReference>
<keyword evidence="4 9" id="KW-1133">Transmembrane helix</keyword>
<feature type="coiled-coil region" evidence="8">
    <location>
        <begin position="203"/>
        <end position="230"/>
    </location>
</feature>
<evidence type="ECO:0000256" key="8">
    <source>
        <dbReference type="SAM" id="Coils"/>
    </source>
</evidence>
<evidence type="ECO:0000256" key="7">
    <source>
        <dbReference type="ARBA" id="ARBA00023136"/>
    </source>
</evidence>
<dbReference type="EMBL" id="CAEFZW010000007">
    <property type="protein sequence ID" value="CAB4255861.1"/>
    <property type="molecule type" value="Genomic_DNA"/>
</dbReference>
<evidence type="ECO:0000256" key="3">
    <source>
        <dbReference type="ARBA" id="ARBA00022692"/>
    </source>
</evidence>
<evidence type="ECO:0000256" key="6">
    <source>
        <dbReference type="ARBA" id="ARBA00023128"/>
    </source>
</evidence>
<keyword evidence="7 9" id="KW-0472">Membrane</keyword>
<dbReference type="PANTHER" id="PTHR14360">
    <property type="entry name" value="PROTEIN FMP32, MITOCHONDRIAL"/>
    <property type="match status" value="1"/>
</dbReference>
<dbReference type="GeneID" id="64858922"/>
<comment type="subcellular location">
    <subcellularLocation>
        <location evidence="2">Membrane</location>
    </subcellularLocation>
    <subcellularLocation>
        <location evidence="1">Mitochondrion</location>
    </subcellularLocation>
</comment>
<dbReference type="RefSeq" id="XP_041407705.1">
    <property type="nucleotide sequence ID" value="XM_041551771.1"/>
</dbReference>
<feature type="transmembrane region" description="Helical" evidence="9">
    <location>
        <begin position="283"/>
        <end position="301"/>
    </location>
</feature>
<dbReference type="GO" id="GO:0005739">
    <property type="term" value="C:mitochondrion"/>
    <property type="evidence" value="ECO:0007669"/>
    <property type="project" value="UniProtKB-SubCell"/>
</dbReference>
<sequence length="337" mass="38805">MISNRIIPRILRNFSSVKEANKCIHNINLSSSHIIHRRTLGHLRTFHTGTDNAGVVQEKSMLLKHPKSINNILSIKKPSAPTEDIIDNNCETPDQSADLIKTLSEQLIADTNSNTHKPTMAENEVDTMCINTQLLDNGFSDLQSQAIMKVMMNILNDEFYLNYNEKYLRDFEIDKQLHLFNSLQSEIKFIIANSRDSQFNLHHLQITRLKRDLNSDLDDLNEEVIDILEKDRKLDFNNQKMDNTLLYRRINMSLRDCSNKISINILAGIKLDIENLRWHTTRSGLVAIVILVFLILTGVNVSNKKSNREEAAIDRESKQIILKTIDREDIDEISDNI</sequence>
<reference evidence="10 11" key="1">
    <citation type="submission" date="2020-05" db="EMBL/GenBank/DDBJ databases">
        <authorList>
            <person name="Casaregola S."/>
            <person name="Devillers H."/>
            <person name="Grondin C."/>
        </authorList>
    </citation>
    <scope>NUCLEOTIDE SEQUENCE [LARGE SCALE GENOMIC DNA]</scope>
    <source>
        <strain evidence="10 11">CLIB 1767</strain>
    </source>
</reference>
<comment type="caution">
    <text evidence="10">The sequence shown here is derived from an EMBL/GenBank/DDBJ whole genome shotgun (WGS) entry which is preliminary data.</text>
</comment>
<organism evidence="10 11">
    <name type="scientific">Maudiozyma barnettii</name>
    <dbReference type="NCBI Taxonomy" id="61262"/>
    <lineage>
        <taxon>Eukaryota</taxon>
        <taxon>Fungi</taxon>
        <taxon>Dikarya</taxon>
        <taxon>Ascomycota</taxon>
        <taxon>Saccharomycotina</taxon>
        <taxon>Saccharomycetes</taxon>
        <taxon>Saccharomycetales</taxon>
        <taxon>Saccharomycetaceae</taxon>
        <taxon>Maudiozyma</taxon>
    </lineage>
</organism>
<evidence type="ECO:0000256" key="9">
    <source>
        <dbReference type="SAM" id="Phobius"/>
    </source>
</evidence>
<evidence type="ECO:0000313" key="11">
    <source>
        <dbReference type="Proteomes" id="UP000644660"/>
    </source>
</evidence>
<accession>A0A8H2VI54</accession>
<name>A0A8H2VI54_9SACH</name>
<evidence type="ECO:0000256" key="1">
    <source>
        <dbReference type="ARBA" id="ARBA00004173"/>
    </source>
</evidence>
<keyword evidence="11" id="KW-1185">Reference proteome</keyword>
<keyword evidence="6" id="KW-0496">Mitochondrion</keyword>
<dbReference type="Pfam" id="PF07798">
    <property type="entry name" value="CCDC90-like"/>
    <property type="match status" value="1"/>
</dbReference>